<evidence type="ECO:0000313" key="2">
    <source>
        <dbReference type="EMBL" id="KMQ85950.1"/>
    </source>
</evidence>
<gene>
    <name evidence="2" type="ORF">RF55_15222</name>
</gene>
<dbReference type="OrthoDB" id="7617263at2759"/>
<evidence type="ECO:0000313" key="3">
    <source>
        <dbReference type="Proteomes" id="UP000036403"/>
    </source>
</evidence>
<dbReference type="EMBL" id="LBMM01012851">
    <property type="protein sequence ID" value="KMQ85950.1"/>
    <property type="molecule type" value="Genomic_DNA"/>
</dbReference>
<comment type="caution">
    <text evidence="2">The sequence shown here is derived from an EMBL/GenBank/DDBJ whole genome shotgun (WGS) entry which is preliminary data.</text>
</comment>
<evidence type="ECO:0000256" key="1">
    <source>
        <dbReference type="SAM" id="SignalP"/>
    </source>
</evidence>
<dbReference type="AlphaFoldDB" id="A0A0J7MZS6"/>
<proteinExistence type="predicted"/>
<name>A0A0J7MZS6_LASNI</name>
<sequence>MQSVEELNSFLTSLLVVALSEEVGFTDDNTSVPAQACLQSINDCIKGVYIEESDDIKYEISSISDDFDYEEISLSWQEWSNEVYTNADTLALKSRDGNIVNAFYNPKAAQKIKDLIKNLSLWTGIMRPYFKAGMEIATSSSVESIFAEYKSRLFKGCIPMRVDKLVINHLEYLDGRLRLDFAAEQEFQISPKPNLQKSASSINDVSFLHSTSIDENTNKSMTSTTKNSDDNEKAIVISELSENLDNDKEKVNVMSDLSENSNDKETVYAISDLSENSDNSLNYKENWMGLVNKDTKKYSIKKKHI</sequence>
<keyword evidence="1" id="KW-0732">Signal</keyword>
<protein>
    <submittedName>
        <fullName evidence="2">KDa protein in nof-fb transposable element</fullName>
    </submittedName>
</protein>
<keyword evidence="3" id="KW-1185">Reference proteome</keyword>
<reference evidence="2 3" key="1">
    <citation type="submission" date="2015-04" db="EMBL/GenBank/DDBJ databases">
        <title>Lasius niger genome sequencing.</title>
        <authorList>
            <person name="Konorov E.A."/>
            <person name="Nikitin M.A."/>
            <person name="Kirill M.V."/>
            <person name="Chang P."/>
        </authorList>
    </citation>
    <scope>NUCLEOTIDE SEQUENCE [LARGE SCALE GENOMIC DNA]</scope>
    <source>
        <tissue evidence="2">Whole</tissue>
    </source>
</reference>
<feature type="signal peptide" evidence="1">
    <location>
        <begin position="1"/>
        <end position="20"/>
    </location>
</feature>
<dbReference type="Proteomes" id="UP000036403">
    <property type="component" value="Unassembled WGS sequence"/>
</dbReference>
<accession>A0A0J7MZS6</accession>
<feature type="chain" id="PRO_5005291285" evidence="1">
    <location>
        <begin position="21"/>
        <end position="305"/>
    </location>
</feature>
<organism evidence="2 3">
    <name type="scientific">Lasius niger</name>
    <name type="common">Black garden ant</name>
    <dbReference type="NCBI Taxonomy" id="67767"/>
    <lineage>
        <taxon>Eukaryota</taxon>
        <taxon>Metazoa</taxon>
        <taxon>Ecdysozoa</taxon>
        <taxon>Arthropoda</taxon>
        <taxon>Hexapoda</taxon>
        <taxon>Insecta</taxon>
        <taxon>Pterygota</taxon>
        <taxon>Neoptera</taxon>
        <taxon>Endopterygota</taxon>
        <taxon>Hymenoptera</taxon>
        <taxon>Apocrita</taxon>
        <taxon>Aculeata</taxon>
        <taxon>Formicoidea</taxon>
        <taxon>Formicidae</taxon>
        <taxon>Formicinae</taxon>
        <taxon>Lasius</taxon>
        <taxon>Lasius</taxon>
    </lineage>
</organism>
<dbReference type="PaxDb" id="67767-A0A0J7MZS6"/>